<proteinExistence type="predicted"/>
<feature type="transmembrane region" description="Helical" evidence="2">
    <location>
        <begin position="176"/>
        <end position="196"/>
    </location>
</feature>
<evidence type="ECO:0000256" key="2">
    <source>
        <dbReference type="SAM" id="Phobius"/>
    </source>
</evidence>
<sequence length="406" mass="42633">MDTLTTSYAEPAPRATARRLLRPRLVRFLIAYLEMTVSMVVGMQLLGVVWDAVRPGLTSRPDAMALTMAVDMTLGMSAWMWVRGHPTRHIAQMSAVMVVPFPVLLVPYWLGAISGEALLTWGHVAMFALMAAFMARVPHAGQARHAPLGDQGAHLAGPPSTAPQGATPASRTGRTAAGLLVLGATLAVLGGLLHPHSEPPNSHLAVFAEYARSTDWVWVHDLQFLSGASVVAGFLVLGRALRRAGVAPALVRLGDTTAAATVALIAMNMAVDGVALKRAVDAWASAGAGERAERFAVAEGVRWVEWGVNSFFTIALGLTVLICAVALLQVARRTRLRLAAVSGALAGGMLVVNGLAVGAHGFEPSALPFVATALYVVMALCVPALDRPALASTPEARAYARTVASR</sequence>
<feature type="transmembrane region" description="Helical" evidence="2">
    <location>
        <begin position="117"/>
        <end position="135"/>
    </location>
</feature>
<dbReference type="Proteomes" id="UP001500013">
    <property type="component" value="Unassembled WGS sequence"/>
</dbReference>
<gene>
    <name evidence="3" type="ORF">GCM10009817_13110</name>
</gene>
<reference evidence="3 4" key="1">
    <citation type="journal article" date="2019" name="Int. J. Syst. Evol. Microbiol.">
        <title>The Global Catalogue of Microorganisms (GCM) 10K type strain sequencing project: providing services to taxonomists for standard genome sequencing and annotation.</title>
        <authorList>
            <consortium name="The Broad Institute Genomics Platform"/>
            <consortium name="The Broad Institute Genome Sequencing Center for Infectious Disease"/>
            <person name="Wu L."/>
            <person name="Ma J."/>
        </authorList>
    </citation>
    <scope>NUCLEOTIDE SEQUENCE [LARGE SCALE GENOMIC DNA]</scope>
    <source>
        <strain evidence="3 4">JCM 15628</strain>
    </source>
</reference>
<dbReference type="RefSeq" id="WP_344059682.1">
    <property type="nucleotide sequence ID" value="NZ_BAAAPU010000004.1"/>
</dbReference>
<keyword evidence="2" id="KW-0812">Transmembrane</keyword>
<evidence type="ECO:0000256" key="1">
    <source>
        <dbReference type="SAM" id="MobiDB-lite"/>
    </source>
</evidence>
<keyword evidence="2" id="KW-0472">Membrane</keyword>
<feature type="transmembrane region" description="Helical" evidence="2">
    <location>
        <begin position="216"/>
        <end position="237"/>
    </location>
</feature>
<feature type="transmembrane region" description="Helical" evidence="2">
    <location>
        <begin position="365"/>
        <end position="385"/>
    </location>
</feature>
<feature type="region of interest" description="Disordered" evidence="1">
    <location>
        <begin position="147"/>
        <end position="171"/>
    </location>
</feature>
<evidence type="ECO:0000313" key="3">
    <source>
        <dbReference type="EMBL" id="GAA1974298.1"/>
    </source>
</evidence>
<feature type="transmembrane region" description="Helical" evidence="2">
    <location>
        <begin position="94"/>
        <end position="111"/>
    </location>
</feature>
<accession>A0ABN2RST6</accession>
<feature type="transmembrane region" description="Helical" evidence="2">
    <location>
        <begin position="28"/>
        <end position="50"/>
    </location>
</feature>
<dbReference type="EMBL" id="BAAAPU010000004">
    <property type="protein sequence ID" value="GAA1974298.1"/>
    <property type="molecule type" value="Genomic_DNA"/>
</dbReference>
<feature type="transmembrane region" description="Helical" evidence="2">
    <location>
        <begin position="249"/>
        <end position="271"/>
    </location>
</feature>
<keyword evidence="4" id="KW-1185">Reference proteome</keyword>
<protein>
    <submittedName>
        <fullName evidence="3">Uncharacterized protein</fullName>
    </submittedName>
</protein>
<feature type="transmembrane region" description="Helical" evidence="2">
    <location>
        <begin position="338"/>
        <end position="359"/>
    </location>
</feature>
<feature type="compositionally biased region" description="Polar residues" evidence="1">
    <location>
        <begin position="162"/>
        <end position="171"/>
    </location>
</feature>
<name>A0ABN2RST6_9MICO</name>
<feature type="transmembrane region" description="Helical" evidence="2">
    <location>
        <begin position="62"/>
        <end position="82"/>
    </location>
</feature>
<organism evidence="3 4">
    <name type="scientific">Terrabacter lapilli</name>
    <dbReference type="NCBI Taxonomy" id="436231"/>
    <lineage>
        <taxon>Bacteria</taxon>
        <taxon>Bacillati</taxon>
        <taxon>Actinomycetota</taxon>
        <taxon>Actinomycetes</taxon>
        <taxon>Micrococcales</taxon>
        <taxon>Intrasporangiaceae</taxon>
        <taxon>Terrabacter</taxon>
    </lineage>
</organism>
<feature type="transmembrane region" description="Helical" evidence="2">
    <location>
        <begin position="311"/>
        <end position="331"/>
    </location>
</feature>
<comment type="caution">
    <text evidence="3">The sequence shown here is derived from an EMBL/GenBank/DDBJ whole genome shotgun (WGS) entry which is preliminary data.</text>
</comment>
<evidence type="ECO:0000313" key="4">
    <source>
        <dbReference type="Proteomes" id="UP001500013"/>
    </source>
</evidence>
<keyword evidence="2" id="KW-1133">Transmembrane helix</keyword>